<dbReference type="GeneID" id="110779370"/>
<protein>
    <submittedName>
        <fullName evidence="11">Protein trichome birefringence-like 43</fullName>
    </submittedName>
</protein>
<keyword evidence="5 7" id="KW-1133">Transmembrane helix</keyword>
<feature type="transmembrane region" description="Helical" evidence="7">
    <location>
        <begin position="12"/>
        <end position="30"/>
    </location>
</feature>
<evidence type="ECO:0000256" key="4">
    <source>
        <dbReference type="ARBA" id="ARBA00022968"/>
    </source>
</evidence>
<evidence type="ECO:0000259" key="8">
    <source>
        <dbReference type="Pfam" id="PF13839"/>
    </source>
</evidence>
<evidence type="ECO:0000259" key="9">
    <source>
        <dbReference type="Pfam" id="PF14416"/>
    </source>
</evidence>
<dbReference type="Proteomes" id="UP000813463">
    <property type="component" value="Chromosome 3"/>
</dbReference>
<organism evidence="10 11">
    <name type="scientific">Spinacia oleracea</name>
    <name type="common">Spinach</name>
    <dbReference type="NCBI Taxonomy" id="3562"/>
    <lineage>
        <taxon>Eukaryota</taxon>
        <taxon>Viridiplantae</taxon>
        <taxon>Streptophyta</taxon>
        <taxon>Embryophyta</taxon>
        <taxon>Tracheophyta</taxon>
        <taxon>Spermatophyta</taxon>
        <taxon>Magnoliopsida</taxon>
        <taxon>eudicotyledons</taxon>
        <taxon>Gunneridae</taxon>
        <taxon>Pentapetalae</taxon>
        <taxon>Caryophyllales</taxon>
        <taxon>Chenopodiaceae</taxon>
        <taxon>Chenopodioideae</taxon>
        <taxon>Anserineae</taxon>
        <taxon>Spinacia</taxon>
    </lineage>
</organism>
<evidence type="ECO:0000313" key="10">
    <source>
        <dbReference type="Proteomes" id="UP000813463"/>
    </source>
</evidence>
<dbReference type="InterPro" id="IPR029962">
    <property type="entry name" value="TBL"/>
</dbReference>
<dbReference type="InterPro" id="IPR026057">
    <property type="entry name" value="TBL_C"/>
</dbReference>
<dbReference type="AlphaFoldDB" id="A0A9R0JLX3"/>
<feature type="domain" description="Trichome birefringence-like N-terminal" evidence="9">
    <location>
        <begin position="67"/>
        <end position="121"/>
    </location>
</feature>
<dbReference type="PANTHER" id="PTHR32285">
    <property type="entry name" value="PROTEIN TRICHOME BIREFRINGENCE-LIKE 9-RELATED"/>
    <property type="match status" value="1"/>
</dbReference>
<dbReference type="GO" id="GO:0016413">
    <property type="term" value="F:O-acetyltransferase activity"/>
    <property type="evidence" value="ECO:0000318"/>
    <property type="project" value="GO_Central"/>
</dbReference>
<dbReference type="Pfam" id="PF14416">
    <property type="entry name" value="PMR5N"/>
    <property type="match status" value="1"/>
</dbReference>
<comment type="similarity">
    <text evidence="2">Belongs to the PC-esterase family. TBL subfamily.</text>
</comment>
<dbReference type="RefSeq" id="XP_021839576.1">
    <property type="nucleotide sequence ID" value="XM_021983884.2"/>
</dbReference>
<keyword evidence="10" id="KW-1185">Reference proteome</keyword>
<dbReference type="KEGG" id="soe:110779370"/>
<proteinExistence type="inferred from homology"/>
<dbReference type="InterPro" id="IPR025846">
    <property type="entry name" value="TBL_N"/>
</dbReference>
<keyword evidence="3 7" id="KW-0812">Transmembrane</keyword>
<keyword evidence="6 7" id="KW-0472">Membrane</keyword>
<evidence type="ECO:0000313" key="11">
    <source>
        <dbReference type="RefSeq" id="XP_021839576.1"/>
    </source>
</evidence>
<dbReference type="GO" id="GO:0005794">
    <property type="term" value="C:Golgi apparatus"/>
    <property type="evidence" value="ECO:0000318"/>
    <property type="project" value="GO_Central"/>
</dbReference>
<dbReference type="OrthoDB" id="737117at2759"/>
<evidence type="ECO:0000256" key="7">
    <source>
        <dbReference type="SAM" id="Phobius"/>
    </source>
</evidence>
<comment type="subcellular location">
    <subcellularLocation>
        <location evidence="1">Membrane</location>
        <topology evidence="1">Single-pass membrane protein</topology>
    </subcellularLocation>
</comment>
<evidence type="ECO:0000256" key="6">
    <source>
        <dbReference type="ARBA" id="ARBA00023136"/>
    </source>
</evidence>
<accession>A0A9R0JLX3</accession>
<gene>
    <name evidence="11" type="primary">LOC110779370</name>
</gene>
<reference evidence="10" key="1">
    <citation type="journal article" date="2021" name="Nat. Commun.">
        <title>Genomic analyses provide insights into spinach domestication and the genetic basis of agronomic traits.</title>
        <authorList>
            <person name="Cai X."/>
            <person name="Sun X."/>
            <person name="Xu C."/>
            <person name="Sun H."/>
            <person name="Wang X."/>
            <person name="Ge C."/>
            <person name="Zhang Z."/>
            <person name="Wang Q."/>
            <person name="Fei Z."/>
            <person name="Jiao C."/>
            <person name="Wang Q."/>
        </authorList>
    </citation>
    <scope>NUCLEOTIDE SEQUENCE [LARGE SCALE GENOMIC DNA]</scope>
    <source>
        <strain evidence="10">cv. Varoflay</strain>
    </source>
</reference>
<evidence type="ECO:0000256" key="2">
    <source>
        <dbReference type="ARBA" id="ARBA00007727"/>
    </source>
</evidence>
<name>A0A9R0JLX3_SPIOL</name>
<dbReference type="PANTHER" id="PTHR32285:SF38">
    <property type="entry name" value="OS01G0614300 PROTEIN"/>
    <property type="match status" value="1"/>
</dbReference>
<dbReference type="Pfam" id="PF13839">
    <property type="entry name" value="PC-Esterase"/>
    <property type="match status" value="1"/>
</dbReference>
<evidence type="ECO:0000256" key="1">
    <source>
        <dbReference type="ARBA" id="ARBA00004167"/>
    </source>
</evidence>
<sequence length="410" mass="48271">MEQQKTSIVDKWKIFSLGTLLGFLVFVIYLDKVHQDISLLAAKNVMLDLIPFKLSNPSFESSNKDRKKCNMYDGRWVYRPEERPSYDSFKCPFVEEKMSCQENGRPESEYEKWRWEARDCDIPVFNGTDMLERLRNKRMILAGDSLNRNMWESLACLLFTSIPSSAVDVNEIKGYQKLWKAKEYNFTLEFYWCPFLIEINNNHESGKKVLVLDKLTTDAGKWRGADIMVFNSGHWWDLKGTRRAWELFEFEGKVSQDMPIEIAYERGLKTWATWIEKNVDPSKTKVVFRSNSPWHQYDQWCYNKTQPLVVDSYKPLFPQSMVDVVEGVIKGMSKSQVKYLNVTKLSESRIDAHPSMYRYKDWNTLAEKYGNKLNNYVDCSHWCLPGVPDTWNRLLYASLFFEIFEDLPSS</sequence>
<dbReference type="GO" id="GO:0016020">
    <property type="term" value="C:membrane"/>
    <property type="evidence" value="ECO:0007669"/>
    <property type="project" value="UniProtKB-SubCell"/>
</dbReference>
<evidence type="ECO:0000256" key="3">
    <source>
        <dbReference type="ARBA" id="ARBA00022692"/>
    </source>
</evidence>
<reference evidence="11" key="2">
    <citation type="submission" date="2025-08" db="UniProtKB">
        <authorList>
            <consortium name="RefSeq"/>
        </authorList>
    </citation>
    <scope>IDENTIFICATION</scope>
    <source>
        <tissue evidence="11">Leaf</tissue>
    </source>
</reference>
<feature type="domain" description="Trichome birefringence-like C-terminal" evidence="8">
    <location>
        <begin position="122"/>
        <end position="397"/>
    </location>
</feature>
<keyword evidence="4" id="KW-0735">Signal-anchor</keyword>
<evidence type="ECO:0000256" key="5">
    <source>
        <dbReference type="ARBA" id="ARBA00022989"/>
    </source>
</evidence>